<feature type="region of interest" description="Disordered" evidence="1">
    <location>
        <begin position="1"/>
        <end position="21"/>
    </location>
</feature>
<organism evidence="2 3">
    <name type="scientific">Cardiocondyla obscurior</name>
    <dbReference type="NCBI Taxonomy" id="286306"/>
    <lineage>
        <taxon>Eukaryota</taxon>
        <taxon>Metazoa</taxon>
        <taxon>Ecdysozoa</taxon>
        <taxon>Arthropoda</taxon>
        <taxon>Hexapoda</taxon>
        <taxon>Insecta</taxon>
        <taxon>Pterygota</taxon>
        <taxon>Neoptera</taxon>
        <taxon>Endopterygota</taxon>
        <taxon>Hymenoptera</taxon>
        <taxon>Apocrita</taxon>
        <taxon>Aculeata</taxon>
        <taxon>Formicoidea</taxon>
        <taxon>Formicidae</taxon>
        <taxon>Myrmicinae</taxon>
        <taxon>Cardiocondyla</taxon>
    </lineage>
</organism>
<protein>
    <submittedName>
        <fullName evidence="2">Uncharacterized protein</fullName>
    </submittedName>
</protein>
<gene>
    <name evidence="2" type="ORF">PUN28_000608</name>
</gene>
<dbReference type="Proteomes" id="UP001430953">
    <property type="component" value="Unassembled WGS sequence"/>
</dbReference>
<proteinExistence type="predicted"/>
<evidence type="ECO:0000313" key="2">
    <source>
        <dbReference type="EMBL" id="KAL0132991.1"/>
    </source>
</evidence>
<evidence type="ECO:0000256" key="1">
    <source>
        <dbReference type="SAM" id="MobiDB-lite"/>
    </source>
</evidence>
<sequence>MLRNSPLRRPLSNRGNERRPGQILYRAWARDVVRQSDQDEYLTVCGHLSVHGGPSRAADGAPQHPRVQERLQKRRSPAPTSSSPLAASSPPPTPPRLRLRLVLPPLPSPFTTTATAPPPPSLPRSPSTGAREAKGPEVSALRVSWPT</sequence>
<dbReference type="EMBL" id="JADYXP020000001">
    <property type="protein sequence ID" value="KAL0132991.1"/>
    <property type="molecule type" value="Genomic_DNA"/>
</dbReference>
<dbReference type="AlphaFoldDB" id="A0AAW2H0W0"/>
<feature type="compositionally biased region" description="Low complexity" evidence="1">
    <location>
        <begin position="77"/>
        <end position="88"/>
    </location>
</feature>
<keyword evidence="3" id="KW-1185">Reference proteome</keyword>
<comment type="caution">
    <text evidence="2">The sequence shown here is derived from an EMBL/GenBank/DDBJ whole genome shotgun (WGS) entry which is preliminary data.</text>
</comment>
<evidence type="ECO:0000313" key="3">
    <source>
        <dbReference type="Proteomes" id="UP001430953"/>
    </source>
</evidence>
<feature type="region of interest" description="Disordered" evidence="1">
    <location>
        <begin position="49"/>
        <end position="147"/>
    </location>
</feature>
<accession>A0AAW2H0W0</accession>
<name>A0AAW2H0W0_9HYME</name>
<reference evidence="2 3" key="1">
    <citation type="submission" date="2023-03" db="EMBL/GenBank/DDBJ databases">
        <title>High recombination rates correlate with genetic variation in Cardiocondyla obscurior ants.</title>
        <authorList>
            <person name="Errbii M."/>
        </authorList>
    </citation>
    <scope>NUCLEOTIDE SEQUENCE [LARGE SCALE GENOMIC DNA]</scope>
    <source>
        <strain evidence="2">Alpha-2009</strain>
        <tissue evidence="2">Whole body</tissue>
    </source>
</reference>